<feature type="signal peptide" evidence="1">
    <location>
        <begin position="1"/>
        <end position="17"/>
    </location>
</feature>
<dbReference type="EMBL" id="GGFK01013974">
    <property type="protein sequence ID" value="MBW47295.1"/>
    <property type="molecule type" value="Transcribed_RNA"/>
</dbReference>
<evidence type="ECO:0000313" key="2">
    <source>
        <dbReference type="EMBL" id="MBW47295.1"/>
    </source>
</evidence>
<sequence>MLYMLIIIIIRKQLTWCTCLQSKLDYDHGTVSGLVSISLSLSLLECGTGKRKKRVYTAPPDTGTDAQCSEMTIVGLVS</sequence>
<name>A0A2M4B2M3_9DIPT</name>
<keyword evidence="1" id="KW-0732">Signal</keyword>
<proteinExistence type="predicted"/>
<evidence type="ECO:0000256" key="1">
    <source>
        <dbReference type="SAM" id="SignalP"/>
    </source>
</evidence>
<accession>A0A2M4B2M3</accession>
<protein>
    <submittedName>
        <fullName evidence="2">Putative secreted protein</fullName>
    </submittedName>
</protein>
<reference evidence="2" key="1">
    <citation type="submission" date="2018-01" db="EMBL/GenBank/DDBJ databases">
        <title>An insight into the sialome of Amazonian anophelines.</title>
        <authorList>
            <person name="Ribeiro J.M."/>
            <person name="Scarpassa V."/>
            <person name="Calvo E."/>
        </authorList>
    </citation>
    <scope>NUCLEOTIDE SEQUENCE</scope>
    <source>
        <tissue evidence="2">Salivary glands</tissue>
    </source>
</reference>
<feature type="chain" id="PRO_5014876010" evidence="1">
    <location>
        <begin position="18"/>
        <end position="78"/>
    </location>
</feature>
<organism evidence="2">
    <name type="scientific">Anopheles triannulatus</name>
    <dbReference type="NCBI Taxonomy" id="58253"/>
    <lineage>
        <taxon>Eukaryota</taxon>
        <taxon>Metazoa</taxon>
        <taxon>Ecdysozoa</taxon>
        <taxon>Arthropoda</taxon>
        <taxon>Hexapoda</taxon>
        <taxon>Insecta</taxon>
        <taxon>Pterygota</taxon>
        <taxon>Neoptera</taxon>
        <taxon>Endopterygota</taxon>
        <taxon>Diptera</taxon>
        <taxon>Nematocera</taxon>
        <taxon>Culicoidea</taxon>
        <taxon>Culicidae</taxon>
        <taxon>Anophelinae</taxon>
        <taxon>Anopheles</taxon>
    </lineage>
</organism>
<dbReference type="AlphaFoldDB" id="A0A2M4B2M3"/>